<keyword evidence="3" id="KW-1185">Reference proteome</keyword>
<feature type="region of interest" description="Disordered" evidence="1">
    <location>
        <begin position="164"/>
        <end position="190"/>
    </location>
</feature>
<feature type="region of interest" description="Disordered" evidence="1">
    <location>
        <begin position="337"/>
        <end position="369"/>
    </location>
</feature>
<reference evidence="2 3" key="1">
    <citation type="journal article" date="2024" name="Microbiol. Resour. Announc.">
        <title>Genome annotations for the ascomycete fungi Trichoderma harzianum, Trichoderma aggressivum, and Purpureocillium lilacinum.</title>
        <authorList>
            <person name="Beijen E.P.W."/>
            <person name="Ohm R.A."/>
        </authorList>
    </citation>
    <scope>NUCLEOTIDE SEQUENCE [LARGE SCALE GENOMIC DNA]</scope>
    <source>
        <strain evidence="2 3">CBS 150709</strain>
    </source>
</reference>
<feature type="compositionally biased region" description="Basic and acidic residues" evidence="1">
    <location>
        <begin position="344"/>
        <end position="364"/>
    </location>
</feature>
<proteinExistence type="predicted"/>
<dbReference type="EMBL" id="JAWRVI010000011">
    <property type="protein sequence ID" value="KAK4091572.1"/>
    <property type="molecule type" value="Genomic_DNA"/>
</dbReference>
<organism evidence="2 3">
    <name type="scientific">Purpureocillium lilacinum</name>
    <name type="common">Paecilomyces lilacinus</name>
    <dbReference type="NCBI Taxonomy" id="33203"/>
    <lineage>
        <taxon>Eukaryota</taxon>
        <taxon>Fungi</taxon>
        <taxon>Dikarya</taxon>
        <taxon>Ascomycota</taxon>
        <taxon>Pezizomycotina</taxon>
        <taxon>Sordariomycetes</taxon>
        <taxon>Hypocreomycetidae</taxon>
        <taxon>Hypocreales</taxon>
        <taxon>Ophiocordycipitaceae</taxon>
        <taxon>Purpureocillium</taxon>
    </lineage>
</organism>
<dbReference type="Proteomes" id="UP001287286">
    <property type="component" value="Unassembled WGS sequence"/>
</dbReference>
<feature type="compositionally biased region" description="Basic residues" evidence="1">
    <location>
        <begin position="715"/>
        <end position="725"/>
    </location>
</feature>
<protein>
    <submittedName>
        <fullName evidence="2">Uncharacterized protein</fullName>
    </submittedName>
</protein>
<name>A0ABR0C5T8_PURLI</name>
<gene>
    <name evidence="2" type="ORF">Purlil1_4002</name>
</gene>
<evidence type="ECO:0000313" key="3">
    <source>
        <dbReference type="Proteomes" id="UP001287286"/>
    </source>
</evidence>
<accession>A0ABR0C5T8</accession>
<feature type="compositionally biased region" description="Polar residues" evidence="1">
    <location>
        <begin position="59"/>
        <end position="70"/>
    </location>
</feature>
<sequence length="749" mass="80900">MKSHGEQGTRRFDDKPRGDRRGPLPKRPDNAAVAAGRRCRSSASCLRGRGQRAHRGQPEQCTQRLAATTSQRRRWWRDVKSRPDGPPGGVKKKVASQVPITVAMPHPSIQRWGARRAWRCIAQSAEQCLSRIACIASDESGTETTNLQGCEKKLGEKTMGAAEARGTETCSREPPIAIPFRQPEGDSPARPAPLPVRKTCHGVTASRPLKLVRKPAPPNRAWRRRRCPAAAPIRGHPAGLALRMRSNVSLKKKLPEDNPSDVPCREGDATTRTIQAHAATTTTMAAMTHTHTRQRALAMAMSAAENGGGAATTTADGWTGTQMNDEMHSYILTPRSVLPLGGRAADESQREREKSETGKNERPAKTQPCHSSLISATQQGAAQQYGVHDARLSRAPSPTARLGTSWPTPVKVMPPKLICPPPNGLPAGYQPAPPDPWPGRLLLPGAHGRHPWASQAPVGCPPPDASFFLLINSAAPIGKSVTMRGAAEGRASATAFLFFLQKQWELSPGTAARLIRIPARWAIRHIWRLPTRAWLRAYTTTSCQEDADSSTPSIGERCLLALHRPTTDPETKDIVQSMSEDGRSKPIAREGVRACMRADRFGAKTTPTDHNKLSPRLQCTVEEKIMRQCHRGPMSLQTMQAARSRQGRTGQSQGRLRGDLRGAARSADVPVAAAASASGGHVALRVRPSGSTPGRRRAYLAGCATLGAPGAPTYARHRRHRHTHTRTPGDGGPPPCGAGTPAAYDTIHP</sequence>
<comment type="caution">
    <text evidence="2">The sequence shown here is derived from an EMBL/GenBank/DDBJ whole genome shotgun (WGS) entry which is preliminary data.</text>
</comment>
<evidence type="ECO:0000256" key="1">
    <source>
        <dbReference type="SAM" id="MobiDB-lite"/>
    </source>
</evidence>
<feature type="compositionally biased region" description="Basic and acidic residues" evidence="1">
    <location>
        <begin position="1"/>
        <end position="29"/>
    </location>
</feature>
<feature type="region of interest" description="Disordered" evidence="1">
    <location>
        <begin position="710"/>
        <end position="749"/>
    </location>
</feature>
<feature type="region of interest" description="Disordered" evidence="1">
    <location>
        <begin position="1"/>
        <end position="94"/>
    </location>
</feature>
<evidence type="ECO:0000313" key="2">
    <source>
        <dbReference type="EMBL" id="KAK4091572.1"/>
    </source>
</evidence>